<proteinExistence type="inferred from homology"/>
<dbReference type="AlphaFoldDB" id="A0A517QWM2"/>
<evidence type="ECO:0000313" key="5">
    <source>
        <dbReference type="Proteomes" id="UP000317318"/>
    </source>
</evidence>
<dbReference type="InterPro" id="IPR036291">
    <property type="entry name" value="NAD(P)-bd_dom_sf"/>
</dbReference>
<dbReference type="Proteomes" id="UP000317318">
    <property type="component" value="Chromosome"/>
</dbReference>
<dbReference type="Gene3D" id="3.40.50.720">
    <property type="entry name" value="NAD(P)-binding Rossmann-like Domain"/>
    <property type="match status" value="1"/>
</dbReference>
<dbReference type="InterPro" id="IPR002347">
    <property type="entry name" value="SDR_fam"/>
</dbReference>
<dbReference type="EMBL" id="CP036268">
    <property type="protein sequence ID" value="QDT36066.1"/>
    <property type="molecule type" value="Genomic_DNA"/>
</dbReference>
<evidence type="ECO:0000256" key="1">
    <source>
        <dbReference type="ARBA" id="ARBA00006484"/>
    </source>
</evidence>
<dbReference type="PRINTS" id="PR00081">
    <property type="entry name" value="GDHRDH"/>
</dbReference>
<reference evidence="4 5" key="1">
    <citation type="submission" date="2019-02" db="EMBL/GenBank/DDBJ databases">
        <title>Deep-cultivation of Planctomycetes and their phenomic and genomic characterization uncovers novel biology.</title>
        <authorList>
            <person name="Wiegand S."/>
            <person name="Jogler M."/>
            <person name="Boedeker C."/>
            <person name="Pinto D."/>
            <person name="Vollmers J."/>
            <person name="Rivas-Marin E."/>
            <person name="Kohn T."/>
            <person name="Peeters S.H."/>
            <person name="Heuer A."/>
            <person name="Rast P."/>
            <person name="Oberbeckmann S."/>
            <person name="Bunk B."/>
            <person name="Jeske O."/>
            <person name="Meyerdierks A."/>
            <person name="Storesund J.E."/>
            <person name="Kallscheuer N."/>
            <person name="Luecker S."/>
            <person name="Lage O.M."/>
            <person name="Pohl T."/>
            <person name="Merkel B.J."/>
            <person name="Hornburger P."/>
            <person name="Mueller R.-W."/>
            <person name="Bruemmer F."/>
            <person name="Labrenz M."/>
            <person name="Spormann A.M."/>
            <person name="Op den Camp H."/>
            <person name="Overmann J."/>
            <person name="Amann R."/>
            <person name="Jetten M.S.M."/>
            <person name="Mascher T."/>
            <person name="Medema M.H."/>
            <person name="Devos D.P."/>
            <person name="Kaster A.-K."/>
            <person name="Ovreas L."/>
            <person name="Rohde M."/>
            <person name="Galperin M.Y."/>
            <person name="Jogler C."/>
        </authorList>
    </citation>
    <scope>NUCLEOTIDE SEQUENCE [LARGE SCALE GENOMIC DNA]</scope>
    <source>
        <strain evidence="4 5">Pan189</strain>
    </source>
</reference>
<dbReference type="PANTHER" id="PTHR44196">
    <property type="entry name" value="DEHYDROGENASE/REDUCTASE SDR FAMILY MEMBER 7B"/>
    <property type="match status" value="1"/>
</dbReference>
<sequence>MKLESKVALVVGGSSGIGDAIARSFAAEGCRVVIIGRSEDTLRKALEAPEYGDRGCHRVCDATDREAIEQAIEWCEAEVGPLDFLVNSAGTNVSGRSFADIDPDDFQKVLDANLNATFLAMRSVLKSMRARGTGTIINVVSLGGLRSIPLAGVPYTASKFAQGSLGLIANQEANEDGVRVTNIYPGETNTPIVDRRPTPPPPERRAAMLQPDDVAAMALTVALLPPRAVVPEIVITPRHMPLN</sequence>
<protein>
    <submittedName>
        <fullName evidence="4">Putative oxidoreductase</fullName>
        <ecNumber evidence="4">1.-.-.-</ecNumber>
    </submittedName>
</protein>
<dbReference type="GO" id="GO:0016491">
    <property type="term" value="F:oxidoreductase activity"/>
    <property type="evidence" value="ECO:0007669"/>
    <property type="project" value="UniProtKB-KW"/>
</dbReference>
<gene>
    <name evidence="4" type="ORF">Pan189_04210</name>
</gene>
<dbReference type="Pfam" id="PF00106">
    <property type="entry name" value="adh_short"/>
    <property type="match status" value="1"/>
</dbReference>
<dbReference type="SUPFAM" id="SSF51735">
    <property type="entry name" value="NAD(P)-binding Rossmann-fold domains"/>
    <property type="match status" value="1"/>
</dbReference>
<dbReference type="RefSeq" id="WP_145362299.1">
    <property type="nucleotide sequence ID" value="NZ_CP036268.1"/>
</dbReference>
<dbReference type="OrthoDB" id="9775296at2"/>
<name>A0A517QWM2_9PLAN</name>
<keyword evidence="2 4" id="KW-0560">Oxidoreductase</keyword>
<accession>A0A517QWM2</accession>
<evidence type="ECO:0000256" key="3">
    <source>
        <dbReference type="SAM" id="MobiDB-lite"/>
    </source>
</evidence>
<keyword evidence="5" id="KW-1185">Reference proteome</keyword>
<dbReference type="PANTHER" id="PTHR44196:SF1">
    <property type="entry name" value="DEHYDROGENASE_REDUCTASE SDR FAMILY MEMBER 7B"/>
    <property type="match status" value="1"/>
</dbReference>
<evidence type="ECO:0000256" key="2">
    <source>
        <dbReference type="ARBA" id="ARBA00023002"/>
    </source>
</evidence>
<dbReference type="CDD" id="cd05233">
    <property type="entry name" value="SDR_c"/>
    <property type="match status" value="1"/>
</dbReference>
<dbReference type="GO" id="GO:0016020">
    <property type="term" value="C:membrane"/>
    <property type="evidence" value="ECO:0007669"/>
    <property type="project" value="TreeGrafter"/>
</dbReference>
<feature type="region of interest" description="Disordered" evidence="3">
    <location>
        <begin position="185"/>
        <end position="204"/>
    </location>
</feature>
<dbReference type="KEGG" id="svp:Pan189_04210"/>
<comment type="similarity">
    <text evidence="1">Belongs to the short-chain dehydrogenases/reductases (SDR) family.</text>
</comment>
<feature type="compositionally biased region" description="Basic and acidic residues" evidence="3">
    <location>
        <begin position="193"/>
        <end position="204"/>
    </location>
</feature>
<evidence type="ECO:0000313" key="4">
    <source>
        <dbReference type="EMBL" id="QDT36066.1"/>
    </source>
</evidence>
<organism evidence="4 5">
    <name type="scientific">Stratiformator vulcanicus</name>
    <dbReference type="NCBI Taxonomy" id="2527980"/>
    <lineage>
        <taxon>Bacteria</taxon>
        <taxon>Pseudomonadati</taxon>
        <taxon>Planctomycetota</taxon>
        <taxon>Planctomycetia</taxon>
        <taxon>Planctomycetales</taxon>
        <taxon>Planctomycetaceae</taxon>
        <taxon>Stratiformator</taxon>
    </lineage>
</organism>
<dbReference type="EC" id="1.-.-.-" evidence="4"/>